<dbReference type="Proteomes" id="UP000315995">
    <property type="component" value="Chromosome"/>
</dbReference>
<feature type="transmembrane region" description="Helical" evidence="3">
    <location>
        <begin position="348"/>
        <end position="366"/>
    </location>
</feature>
<dbReference type="InterPro" id="IPR052346">
    <property type="entry name" value="O-mannosyl-transferase_TMTC"/>
</dbReference>
<reference evidence="4 5" key="1">
    <citation type="submission" date="2019-06" db="EMBL/GenBank/DDBJ databases">
        <title>Persicimonas caeni gen. nov., sp. nov., a predatory bacterium isolated from solar saltern.</title>
        <authorList>
            <person name="Wang S."/>
        </authorList>
    </citation>
    <scope>NUCLEOTIDE SEQUENCE [LARGE SCALE GENOMIC DNA]</scope>
    <source>
        <strain evidence="4 5">YN101</strain>
    </source>
</reference>
<evidence type="ECO:0000313" key="4">
    <source>
        <dbReference type="EMBL" id="QDG49942.1"/>
    </source>
</evidence>
<keyword evidence="3" id="KW-0472">Membrane</keyword>
<feature type="transmembrane region" description="Helical" evidence="3">
    <location>
        <begin position="378"/>
        <end position="396"/>
    </location>
</feature>
<sequence length="599" mass="66196">MSTTASSSAHSDFLRTAASHGSLLLLAWGIFGQVVGFGLIDTWDDYHFFLSRHEVQAWFDATWTQRLLTPSVGYPLPIPTFLYFLVGQAPTDWVLPLAHGLNLAFHSLNILLIYALAKRWLAHQGAAWCVAALWTAHPVMAEAVAWVTDLKIVLMGTFALSALYAWDRYLEGASRCWGWVTAIAVLGALGNHPQALALAPVLIVQALSKQDVNWRSLRIWAPLGAALLFTAVYYPVASLGHYELVRDQTAQTTLDLSYAEHIRRIGAAFAIQLRNIANPTDLHPVYVPNKPAFDTLSTAGFVALAVVLVLTLVLWQRDRKTGWGLMLAGGFYVPVSGLSLLPRLTADTYTYMPLFGLLLAFAALLEHRVAQTPKHVRLTQLCVGLAIVTLAPMTFLQTRRWRAAAPLFEPALEAYPASTGAMRVLSYAYYKVDENERALEILEDGYEALRNRRAIPVTMIDLYERVGKPAKAAKTATAMILHQQPAHDYPYRRLLHLVVKNNLPLVADASEEARTDDAVALALARLGSQLDASFLLRLTEYLAIQGAPELAGQSFGMATSRSGLDCQWWEHALKLGKRYQLQTSQAPPETCRSDRAGVE</sequence>
<protein>
    <submittedName>
        <fullName evidence="4">Uncharacterized protein</fullName>
    </submittedName>
</protein>
<dbReference type="AlphaFoldDB" id="A0A4Y6PNQ5"/>
<feature type="transmembrane region" description="Helical" evidence="3">
    <location>
        <begin position="219"/>
        <end position="236"/>
    </location>
</feature>
<gene>
    <name evidence="4" type="ORF">FIV42_04065</name>
</gene>
<keyword evidence="2" id="KW-0802">TPR repeat</keyword>
<evidence type="ECO:0000256" key="3">
    <source>
        <dbReference type="SAM" id="Phobius"/>
    </source>
</evidence>
<dbReference type="OrthoDB" id="127293at2"/>
<feature type="transmembrane region" description="Helical" evidence="3">
    <location>
        <begin position="178"/>
        <end position="207"/>
    </location>
</feature>
<organism evidence="4 5">
    <name type="scientific">Persicimonas caeni</name>
    <dbReference type="NCBI Taxonomy" id="2292766"/>
    <lineage>
        <taxon>Bacteria</taxon>
        <taxon>Deltaproteobacteria</taxon>
        <taxon>Bradymonadales</taxon>
        <taxon>Bradymonadaceae</taxon>
        <taxon>Persicimonas</taxon>
    </lineage>
</organism>
<dbReference type="PANTHER" id="PTHR44227">
    <property type="match status" value="1"/>
</dbReference>
<feature type="transmembrane region" description="Helical" evidence="3">
    <location>
        <begin position="296"/>
        <end position="315"/>
    </location>
</feature>
<feature type="transmembrane region" description="Helical" evidence="3">
    <location>
        <begin position="21"/>
        <end position="40"/>
    </location>
</feature>
<dbReference type="PANTHER" id="PTHR44227:SF3">
    <property type="entry name" value="PROTEIN O-MANNOSYL-TRANSFERASE TMTC4"/>
    <property type="match status" value="1"/>
</dbReference>
<keyword evidence="3" id="KW-0812">Transmembrane</keyword>
<keyword evidence="3" id="KW-1133">Transmembrane helix</keyword>
<dbReference type="RefSeq" id="WP_141196439.1">
    <property type="nucleotide sequence ID" value="NZ_CP041186.1"/>
</dbReference>
<evidence type="ECO:0000256" key="1">
    <source>
        <dbReference type="ARBA" id="ARBA00022737"/>
    </source>
</evidence>
<proteinExistence type="predicted"/>
<keyword evidence="1" id="KW-0677">Repeat</keyword>
<feature type="transmembrane region" description="Helical" evidence="3">
    <location>
        <begin position="93"/>
        <end position="117"/>
    </location>
</feature>
<dbReference type="InterPro" id="IPR011990">
    <property type="entry name" value="TPR-like_helical_dom_sf"/>
</dbReference>
<accession>A0A5B8Y436</accession>
<evidence type="ECO:0000256" key="2">
    <source>
        <dbReference type="ARBA" id="ARBA00022803"/>
    </source>
</evidence>
<dbReference type="SUPFAM" id="SSF48452">
    <property type="entry name" value="TPR-like"/>
    <property type="match status" value="1"/>
</dbReference>
<keyword evidence="5" id="KW-1185">Reference proteome</keyword>
<feature type="transmembrane region" description="Helical" evidence="3">
    <location>
        <begin position="143"/>
        <end position="166"/>
    </location>
</feature>
<accession>A0A4Y6PNQ5</accession>
<feature type="transmembrane region" description="Helical" evidence="3">
    <location>
        <begin position="322"/>
        <end position="342"/>
    </location>
</feature>
<name>A0A4Y6PNQ5_PERCE</name>
<evidence type="ECO:0000313" key="5">
    <source>
        <dbReference type="Proteomes" id="UP000315995"/>
    </source>
</evidence>
<dbReference type="Gene3D" id="1.25.40.10">
    <property type="entry name" value="Tetratricopeptide repeat domain"/>
    <property type="match status" value="1"/>
</dbReference>
<dbReference type="EMBL" id="CP041186">
    <property type="protein sequence ID" value="QDG49942.1"/>
    <property type="molecule type" value="Genomic_DNA"/>
</dbReference>